<evidence type="ECO:0000256" key="1">
    <source>
        <dbReference type="SAM" id="MobiDB-lite"/>
    </source>
</evidence>
<reference evidence="2 3" key="1">
    <citation type="journal article" date="2019" name="Commun. Biol.">
        <title>The bagworm genome reveals a unique fibroin gene that provides high tensile strength.</title>
        <authorList>
            <person name="Kono N."/>
            <person name="Nakamura H."/>
            <person name="Ohtoshi R."/>
            <person name="Tomita M."/>
            <person name="Numata K."/>
            <person name="Arakawa K."/>
        </authorList>
    </citation>
    <scope>NUCLEOTIDE SEQUENCE [LARGE SCALE GENOMIC DNA]</scope>
</reference>
<keyword evidence="3" id="KW-1185">Reference proteome</keyword>
<dbReference type="AlphaFoldDB" id="A0A4C1ZL29"/>
<proteinExistence type="predicted"/>
<sequence>MPQQALHSQMHLGGLGNTTVKFTFRHENTPLQRRSERGALKLHAFAVLYSAYTNIPRPQTGIRLALFADDMTRYYVVVLWRTHNTARPAAMTSWFQPGGSRLTPGALTAHWCPPEVPTRIETSDFPVPKESKRTPPGESRADGISISIGRVR</sequence>
<dbReference type="Proteomes" id="UP000299102">
    <property type="component" value="Unassembled WGS sequence"/>
</dbReference>
<name>A0A4C1ZL29_EUMVA</name>
<accession>A0A4C1ZL29</accession>
<evidence type="ECO:0000313" key="2">
    <source>
        <dbReference type="EMBL" id="GBP89581.1"/>
    </source>
</evidence>
<feature type="compositionally biased region" description="Basic and acidic residues" evidence="1">
    <location>
        <begin position="127"/>
        <end position="141"/>
    </location>
</feature>
<evidence type="ECO:0000313" key="3">
    <source>
        <dbReference type="Proteomes" id="UP000299102"/>
    </source>
</evidence>
<feature type="region of interest" description="Disordered" evidence="1">
    <location>
        <begin position="119"/>
        <end position="152"/>
    </location>
</feature>
<gene>
    <name evidence="2" type="ORF">EVAR_100025_1</name>
</gene>
<organism evidence="2 3">
    <name type="scientific">Eumeta variegata</name>
    <name type="common">Bagworm moth</name>
    <name type="synonym">Eumeta japonica</name>
    <dbReference type="NCBI Taxonomy" id="151549"/>
    <lineage>
        <taxon>Eukaryota</taxon>
        <taxon>Metazoa</taxon>
        <taxon>Ecdysozoa</taxon>
        <taxon>Arthropoda</taxon>
        <taxon>Hexapoda</taxon>
        <taxon>Insecta</taxon>
        <taxon>Pterygota</taxon>
        <taxon>Neoptera</taxon>
        <taxon>Endopterygota</taxon>
        <taxon>Lepidoptera</taxon>
        <taxon>Glossata</taxon>
        <taxon>Ditrysia</taxon>
        <taxon>Tineoidea</taxon>
        <taxon>Psychidae</taxon>
        <taxon>Oiketicinae</taxon>
        <taxon>Eumeta</taxon>
    </lineage>
</organism>
<dbReference type="OrthoDB" id="416454at2759"/>
<comment type="caution">
    <text evidence="2">The sequence shown here is derived from an EMBL/GenBank/DDBJ whole genome shotgun (WGS) entry which is preliminary data.</text>
</comment>
<protein>
    <submittedName>
        <fullName evidence="2">Uncharacterized protein</fullName>
    </submittedName>
</protein>
<dbReference type="EMBL" id="BGZK01002009">
    <property type="protein sequence ID" value="GBP89581.1"/>
    <property type="molecule type" value="Genomic_DNA"/>
</dbReference>